<dbReference type="EMBL" id="MFFF01000002">
    <property type="protein sequence ID" value="OGF00111.1"/>
    <property type="molecule type" value="Genomic_DNA"/>
</dbReference>
<dbReference type="Proteomes" id="UP000177235">
    <property type="component" value="Unassembled WGS sequence"/>
</dbReference>
<accession>A0A1F5QE93</accession>
<comment type="caution">
    <text evidence="1">The sequence shown here is derived from an EMBL/GenBank/DDBJ whole genome shotgun (WGS) entry which is preliminary data.</text>
</comment>
<proteinExistence type="predicted"/>
<protein>
    <submittedName>
        <fullName evidence="1">Uncharacterized protein</fullName>
    </submittedName>
</protein>
<gene>
    <name evidence="1" type="ORF">A3J05_00045</name>
</gene>
<evidence type="ECO:0000313" key="1">
    <source>
        <dbReference type="EMBL" id="OGF00111.1"/>
    </source>
</evidence>
<name>A0A1F5QE93_9BACT</name>
<dbReference type="AlphaFoldDB" id="A0A1F5QE93"/>
<evidence type="ECO:0000313" key="2">
    <source>
        <dbReference type="Proteomes" id="UP000177235"/>
    </source>
</evidence>
<reference evidence="1 2" key="1">
    <citation type="journal article" date="2016" name="Nat. Commun.">
        <title>Thousands of microbial genomes shed light on interconnected biogeochemical processes in an aquifer system.</title>
        <authorList>
            <person name="Anantharaman K."/>
            <person name="Brown C.T."/>
            <person name="Hug L.A."/>
            <person name="Sharon I."/>
            <person name="Castelle C.J."/>
            <person name="Probst A.J."/>
            <person name="Thomas B.C."/>
            <person name="Singh A."/>
            <person name="Wilkins M.J."/>
            <person name="Karaoz U."/>
            <person name="Brodie E.L."/>
            <person name="Williams K.H."/>
            <person name="Hubbard S.S."/>
            <person name="Banfield J.F."/>
        </authorList>
    </citation>
    <scope>NUCLEOTIDE SEQUENCE [LARGE SCALE GENOMIC DNA]</scope>
</reference>
<sequence>MSQAQTVEIERPPQIDWTKTTDTELVITLCGCTKTLNQCSPAPSFTEINEAIQRGQQIITVMSARPALATGLRSVGARFEESVAKHA</sequence>
<organism evidence="1 2">
    <name type="scientific">Candidatus Doudnabacteria bacterium RIFCSPLOWO2_02_FULL_48_13</name>
    <dbReference type="NCBI Taxonomy" id="1817845"/>
    <lineage>
        <taxon>Bacteria</taxon>
        <taxon>Candidatus Doudnaibacteriota</taxon>
    </lineage>
</organism>